<keyword evidence="2" id="KW-1185">Reference proteome</keyword>
<name>A0ABM9SUU3_YERAL</name>
<sequence>MNNQFSSNQKVTVLPTPDAVVHAAVDVKSTEQTQSTTSQVAGTDASARAHAGRGAVLSALEYASTVDAAEGIQDLPELFKAIDYPADGLSHGYRSTAYGRIRLDLRDITRDWQIHTQNDLDDLLGVVAAELVNKMNHQKRHSINRTENNRLQTLADKAAADYKVIADGYIQQYLLRKRFSEPEVQELLQMVADNKLGFVRSVVGDSIDVQAVRASIGTDWKAAVGEWASTTTQAGACSFSTGATDNVDGTSFIVQVRPRGKWILSVWSDGAWYPLQASPAALPDALSDRAVIDSIREAQTKPRPVTGDIFMDELQYEY</sequence>
<protein>
    <submittedName>
        <fullName evidence="1">Uncharacterized protein</fullName>
    </submittedName>
</protein>
<evidence type="ECO:0000313" key="2">
    <source>
        <dbReference type="Proteomes" id="UP000038647"/>
    </source>
</evidence>
<gene>
    <name evidence="1" type="ORF">ERS137966_02650</name>
</gene>
<dbReference type="RefSeq" id="WP_049604050.1">
    <property type="nucleotide sequence ID" value="NZ_CQEH01000011.1"/>
</dbReference>
<dbReference type="Proteomes" id="UP000038647">
    <property type="component" value="Unassembled WGS sequence"/>
</dbReference>
<reference evidence="1 2" key="1">
    <citation type="submission" date="2015-03" db="EMBL/GenBank/DDBJ databases">
        <authorList>
            <consortium name="Pathogen Informatics"/>
            <person name="Murphy D."/>
        </authorList>
    </citation>
    <scope>NUCLEOTIDE SEQUENCE [LARGE SCALE GENOMIC DNA]</scope>
    <source>
        <strain evidence="1 2">IP08791</strain>
    </source>
</reference>
<comment type="caution">
    <text evidence="1">The sequence shown here is derived from an EMBL/GenBank/DDBJ whole genome shotgun (WGS) entry which is preliminary data.</text>
</comment>
<organism evidence="1 2">
    <name type="scientific">Yersinia aldovae</name>
    <dbReference type="NCBI Taxonomy" id="29483"/>
    <lineage>
        <taxon>Bacteria</taxon>
        <taxon>Pseudomonadati</taxon>
        <taxon>Pseudomonadota</taxon>
        <taxon>Gammaproteobacteria</taxon>
        <taxon>Enterobacterales</taxon>
        <taxon>Yersiniaceae</taxon>
        <taxon>Yersinia</taxon>
    </lineage>
</organism>
<evidence type="ECO:0000313" key="1">
    <source>
        <dbReference type="EMBL" id="CNL23597.1"/>
    </source>
</evidence>
<accession>A0ABM9SUU3</accession>
<dbReference type="EMBL" id="CQEH01000011">
    <property type="protein sequence ID" value="CNL23597.1"/>
    <property type="molecule type" value="Genomic_DNA"/>
</dbReference>
<proteinExistence type="predicted"/>